<keyword evidence="10" id="KW-1185">Reference proteome</keyword>
<evidence type="ECO:0000256" key="6">
    <source>
        <dbReference type="ARBA" id="ARBA00038076"/>
    </source>
</evidence>
<dbReference type="PANTHER" id="PTHR30572">
    <property type="entry name" value="MEMBRANE COMPONENT OF TRANSPORTER-RELATED"/>
    <property type="match status" value="1"/>
</dbReference>
<dbReference type="InterPro" id="IPR003838">
    <property type="entry name" value="ABC3_permease_C"/>
</dbReference>
<dbReference type="Proteomes" id="UP000637628">
    <property type="component" value="Unassembled WGS sequence"/>
</dbReference>
<protein>
    <recommendedName>
        <fullName evidence="8">ABC3 transporter permease C-terminal domain-containing protein</fullName>
    </recommendedName>
</protein>
<dbReference type="EMBL" id="BOML01000013">
    <property type="protein sequence ID" value="GIE00067.1"/>
    <property type="molecule type" value="Genomic_DNA"/>
</dbReference>
<gene>
    <name evidence="9" type="ORF">Adu01nite_14170</name>
</gene>
<dbReference type="Pfam" id="PF02687">
    <property type="entry name" value="FtsX"/>
    <property type="match status" value="1"/>
</dbReference>
<accession>A0ABQ3YRB3</accession>
<comment type="caution">
    <text evidence="9">The sequence shown here is derived from an EMBL/GenBank/DDBJ whole genome shotgun (WGS) entry which is preliminary data.</text>
</comment>
<feature type="domain" description="ABC3 transporter permease C-terminal" evidence="8">
    <location>
        <begin position="302"/>
        <end position="420"/>
    </location>
</feature>
<comment type="similarity">
    <text evidence="6">Belongs to the ABC-4 integral membrane protein family.</text>
</comment>
<dbReference type="InterPro" id="IPR050250">
    <property type="entry name" value="Macrolide_Exporter_MacB"/>
</dbReference>
<feature type="transmembrane region" description="Helical" evidence="7">
    <location>
        <begin position="295"/>
        <end position="320"/>
    </location>
</feature>
<evidence type="ECO:0000313" key="10">
    <source>
        <dbReference type="Proteomes" id="UP000637628"/>
    </source>
</evidence>
<comment type="subcellular location">
    <subcellularLocation>
        <location evidence="1">Cell membrane</location>
        <topology evidence="1">Multi-pass membrane protein</topology>
    </subcellularLocation>
</comment>
<organism evidence="9 10">
    <name type="scientific">Paractinoplanes durhamensis</name>
    <dbReference type="NCBI Taxonomy" id="113563"/>
    <lineage>
        <taxon>Bacteria</taxon>
        <taxon>Bacillati</taxon>
        <taxon>Actinomycetota</taxon>
        <taxon>Actinomycetes</taxon>
        <taxon>Micromonosporales</taxon>
        <taxon>Micromonosporaceae</taxon>
        <taxon>Paractinoplanes</taxon>
    </lineage>
</organism>
<evidence type="ECO:0000256" key="7">
    <source>
        <dbReference type="SAM" id="Phobius"/>
    </source>
</evidence>
<keyword evidence="4 7" id="KW-1133">Transmembrane helix</keyword>
<reference evidence="9 10" key="1">
    <citation type="submission" date="2021-01" db="EMBL/GenBank/DDBJ databases">
        <title>Whole genome shotgun sequence of Actinoplanes durhamensis NBRC 14914.</title>
        <authorList>
            <person name="Komaki H."/>
            <person name="Tamura T."/>
        </authorList>
    </citation>
    <scope>NUCLEOTIDE SEQUENCE [LARGE SCALE GENOMIC DNA]</scope>
    <source>
        <strain evidence="9 10">NBRC 14914</strain>
    </source>
</reference>
<evidence type="ECO:0000259" key="8">
    <source>
        <dbReference type="Pfam" id="PF02687"/>
    </source>
</evidence>
<evidence type="ECO:0000256" key="4">
    <source>
        <dbReference type="ARBA" id="ARBA00022989"/>
    </source>
</evidence>
<proteinExistence type="inferred from homology"/>
<evidence type="ECO:0000256" key="2">
    <source>
        <dbReference type="ARBA" id="ARBA00022475"/>
    </source>
</evidence>
<evidence type="ECO:0000313" key="9">
    <source>
        <dbReference type="EMBL" id="GIE00067.1"/>
    </source>
</evidence>
<dbReference type="RefSeq" id="WP_203725717.1">
    <property type="nucleotide sequence ID" value="NZ_BAAATX010000002.1"/>
</dbReference>
<evidence type="ECO:0000256" key="1">
    <source>
        <dbReference type="ARBA" id="ARBA00004651"/>
    </source>
</evidence>
<dbReference type="PANTHER" id="PTHR30572:SF4">
    <property type="entry name" value="ABC TRANSPORTER PERMEASE YTRF"/>
    <property type="match status" value="1"/>
</dbReference>
<sequence length="427" mass="44841">MRRFSGRFRSSLIIGLQGIRARKLRTLLSMVSLFLGVSAVVVVEAGASIAERALIADLELTDGIDGTRILDMPPNDKAADIIVSTVKGRTDAVGALSVSGIVGEPGVRPVNEGGSPIDQNWGGGAMICSSDGRCVEDTSRPKGEAIEVRLTALTGDIRVFRPFTQVSGRWLDFATMPSMAPHLVLNREAAKGFERHHVPAEMRVAGATANLTPQFVGVVDDGDVRPSAYVRLDELANWLPASGLGNPNGGAEVRVMLAPSSPVEQVLTTKLRGAGVETYVSTIESRKHRQKELTLMRLIFFSMAGLVLLIGVAGILNVGLATVGERIEEFALRRAVGTPRMLLAGIVLAETLLTGLLTAAAAIGVCIAGLKVVTMVVGDSQPLLHNVQFPWEAGVAGIIAGLVAGILGGFVPALRAAGIPIATVMRA</sequence>
<keyword evidence="5 7" id="KW-0472">Membrane</keyword>
<keyword evidence="2" id="KW-1003">Cell membrane</keyword>
<keyword evidence="3 7" id="KW-0812">Transmembrane</keyword>
<feature type="transmembrane region" description="Helical" evidence="7">
    <location>
        <begin position="341"/>
        <end position="373"/>
    </location>
</feature>
<evidence type="ECO:0000256" key="5">
    <source>
        <dbReference type="ARBA" id="ARBA00023136"/>
    </source>
</evidence>
<evidence type="ECO:0000256" key="3">
    <source>
        <dbReference type="ARBA" id="ARBA00022692"/>
    </source>
</evidence>
<feature type="transmembrane region" description="Helical" evidence="7">
    <location>
        <begin position="393"/>
        <end position="417"/>
    </location>
</feature>
<name>A0ABQ3YRB3_9ACTN</name>